<dbReference type="InterPro" id="IPR050164">
    <property type="entry name" value="Peptidase_C19"/>
</dbReference>
<keyword evidence="5" id="KW-0833">Ubl conjugation pathway</keyword>
<evidence type="ECO:0000313" key="9">
    <source>
        <dbReference type="Ensembl" id="ENSGWIP00000003150.1"/>
    </source>
</evidence>
<dbReference type="PANTHER" id="PTHR24006:SF687">
    <property type="entry name" value="UBIQUITIN CARBOXYL-TERMINAL HYDROLASE 10"/>
    <property type="match status" value="1"/>
</dbReference>
<dbReference type="InterPro" id="IPR001394">
    <property type="entry name" value="Peptidase_C19_UCH"/>
</dbReference>
<dbReference type="GO" id="GO:0006508">
    <property type="term" value="P:proteolysis"/>
    <property type="evidence" value="ECO:0007669"/>
    <property type="project" value="UniProtKB-KW"/>
</dbReference>
<evidence type="ECO:0000256" key="4">
    <source>
        <dbReference type="ARBA" id="ARBA00022670"/>
    </source>
</evidence>
<feature type="domain" description="USP" evidence="8">
    <location>
        <begin position="44"/>
        <end position="350"/>
    </location>
</feature>
<evidence type="ECO:0000256" key="3">
    <source>
        <dbReference type="ARBA" id="ARBA00012759"/>
    </source>
</evidence>
<keyword evidence="7" id="KW-0788">Thiol protease</keyword>
<dbReference type="GO" id="GO:0004843">
    <property type="term" value="F:cysteine-type deubiquitinase activity"/>
    <property type="evidence" value="ECO:0007669"/>
    <property type="project" value="UniProtKB-EC"/>
</dbReference>
<protein>
    <recommendedName>
        <fullName evidence="3">ubiquitinyl hydrolase 1</fullName>
        <ecNumber evidence="3">3.4.19.12</ecNumber>
    </recommendedName>
</protein>
<dbReference type="Pfam" id="PF00443">
    <property type="entry name" value="UCH"/>
    <property type="match status" value="1"/>
</dbReference>
<dbReference type="Gene3D" id="3.90.70.10">
    <property type="entry name" value="Cysteine proteinases"/>
    <property type="match status" value="1"/>
</dbReference>
<reference evidence="9" key="3">
    <citation type="submission" date="2025-09" db="UniProtKB">
        <authorList>
            <consortium name="Ensembl"/>
        </authorList>
    </citation>
    <scope>IDENTIFICATION</scope>
</reference>
<accession>A0A8C5D8X5</accession>
<evidence type="ECO:0000256" key="1">
    <source>
        <dbReference type="ARBA" id="ARBA00000707"/>
    </source>
</evidence>
<dbReference type="GO" id="GO:0005829">
    <property type="term" value="C:cytosol"/>
    <property type="evidence" value="ECO:0007669"/>
    <property type="project" value="TreeGrafter"/>
</dbReference>
<reference evidence="9" key="1">
    <citation type="submission" date="2020-06" db="EMBL/GenBank/DDBJ databases">
        <authorList>
            <consortium name="Wellcome Sanger Institute Data Sharing"/>
        </authorList>
    </citation>
    <scope>NUCLEOTIDE SEQUENCE [LARGE SCALE GENOMIC DNA]</scope>
</reference>
<dbReference type="GO" id="GO:0016579">
    <property type="term" value="P:protein deubiquitination"/>
    <property type="evidence" value="ECO:0007669"/>
    <property type="project" value="InterPro"/>
</dbReference>
<evidence type="ECO:0000256" key="6">
    <source>
        <dbReference type="ARBA" id="ARBA00022801"/>
    </source>
</evidence>
<evidence type="ECO:0000256" key="7">
    <source>
        <dbReference type="ARBA" id="ARBA00022807"/>
    </source>
</evidence>
<dbReference type="InterPro" id="IPR038765">
    <property type="entry name" value="Papain-like_cys_pep_sf"/>
</dbReference>
<dbReference type="Ensembl" id="ENSGWIT00000003407.1">
    <property type="protein sequence ID" value="ENSGWIP00000003150.1"/>
    <property type="gene ID" value="ENSGWIG00000001742.1"/>
</dbReference>
<keyword evidence="6" id="KW-0378">Hydrolase</keyword>
<dbReference type="PANTHER" id="PTHR24006">
    <property type="entry name" value="UBIQUITIN CARBOXYL-TERMINAL HYDROLASE"/>
    <property type="match status" value="1"/>
</dbReference>
<dbReference type="InterPro" id="IPR018200">
    <property type="entry name" value="USP_CS"/>
</dbReference>
<reference evidence="9" key="2">
    <citation type="submission" date="2025-08" db="UniProtKB">
        <authorList>
            <consortium name="Ensembl"/>
        </authorList>
    </citation>
    <scope>IDENTIFICATION</scope>
</reference>
<keyword evidence="4" id="KW-0645">Protease</keyword>
<dbReference type="CDD" id="cd02257">
    <property type="entry name" value="Peptidase_C19"/>
    <property type="match status" value="1"/>
</dbReference>
<evidence type="ECO:0000259" key="8">
    <source>
        <dbReference type="PROSITE" id="PS50235"/>
    </source>
</evidence>
<proteinExistence type="inferred from homology"/>
<keyword evidence="10" id="KW-1185">Reference proteome</keyword>
<dbReference type="InterPro" id="IPR028889">
    <property type="entry name" value="USP"/>
</dbReference>
<dbReference type="PROSITE" id="PS00973">
    <property type="entry name" value="USP_2"/>
    <property type="match status" value="1"/>
</dbReference>
<organism evidence="9 10">
    <name type="scientific">Gouania willdenowi</name>
    <name type="common">Blunt-snouted clingfish</name>
    <name type="synonym">Lepadogaster willdenowi</name>
    <dbReference type="NCBI Taxonomy" id="441366"/>
    <lineage>
        <taxon>Eukaryota</taxon>
        <taxon>Metazoa</taxon>
        <taxon>Chordata</taxon>
        <taxon>Craniata</taxon>
        <taxon>Vertebrata</taxon>
        <taxon>Euteleostomi</taxon>
        <taxon>Actinopterygii</taxon>
        <taxon>Neopterygii</taxon>
        <taxon>Teleostei</taxon>
        <taxon>Neoteleostei</taxon>
        <taxon>Acanthomorphata</taxon>
        <taxon>Ovalentaria</taxon>
        <taxon>Blenniimorphae</taxon>
        <taxon>Blenniiformes</taxon>
        <taxon>Gobiesocoidei</taxon>
        <taxon>Gobiesocidae</taxon>
        <taxon>Gobiesocinae</taxon>
        <taxon>Gouania</taxon>
    </lineage>
</organism>
<dbReference type="SUPFAM" id="SSF54001">
    <property type="entry name" value="Cysteine proteinases"/>
    <property type="match status" value="1"/>
</dbReference>
<comment type="similarity">
    <text evidence="2">Belongs to the peptidase C19 family. USP10 subfamily.</text>
</comment>
<dbReference type="EC" id="3.4.19.12" evidence="3"/>
<evidence type="ECO:0000313" key="10">
    <source>
        <dbReference type="Proteomes" id="UP000694680"/>
    </source>
</evidence>
<name>A0A8C5D8X5_GOUWI</name>
<dbReference type="AlphaFoldDB" id="A0A8C5D8X5"/>
<dbReference type="Proteomes" id="UP000694680">
    <property type="component" value="Chromosome 15"/>
</dbReference>
<evidence type="ECO:0000256" key="5">
    <source>
        <dbReference type="ARBA" id="ARBA00022786"/>
    </source>
</evidence>
<sequence>MSVCLPTTYNQLSGSFSTISLNDSQETLCISEGHFPLTTSFTHLGLPNLLFTCYMNAAMQALLTLEKFIDEIYRQKRVWGQHPCSVHFQQILNIVNCQFEPDFKKKNILSDFKQTVADFNKEFSDDDQKDTHEFMICVFDILRSSKSEMQDLSSALNTLYSCPVDAHISFQMINIRTCSGCGSESKNIEDCICLILKLTASDSADGCLREYLKGGCVEFSCNCGSHESSQKAIFKSLPNVLILQLQRFTTQDNNTVKEKRAIYLAPNLEIPKKFCNNATKSVQYSLVSIVSHLGPSLNYGHYICDGVNRQRRQSSESWLTYDDNVVTETPMQDVLYQRRTSAYLLFYEREKC</sequence>
<comment type="catalytic activity">
    <reaction evidence="1">
        <text>Thiol-dependent hydrolysis of ester, thioester, amide, peptide and isopeptide bonds formed by the C-terminal Gly of ubiquitin (a 76-residue protein attached to proteins as an intracellular targeting signal).</text>
        <dbReference type="EC" id="3.4.19.12"/>
    </reaction>
</comment>
<dbReference type="PROSITE" id="PS50235">
    <property type="entry name" value="USP_3"/>
    <property type="match status" value="1"/>
</dbReference>
<evidence type="ECO:0000256" key="2">
    <source>
        <dbReference type="ARBA" id="ARBA00005427"/>
    </source>
</evidence>
<dbReference type="GO" id="GO:0005634">
    <property type="term" value="C:nucleus"/>
    <property type="evidence" value="ECO:0007669"/>
    <property type="project" value="TreeGrafter"/>
</dbReference>